<reference evidence="2" key="1">
    <citation type="journal article" date="2020" name="Stud. Mycol.">
        <title>101 Dothideomycetes genomes: a test case for predicting lifestyles and emergence of pathogens.</title>
        <authorList>
            <person name="Haridas S."/>
            <person name="Albert R."/>
            <person name="Binder M."/>
            <person name="Bloem J."/>
            <person name="Labutti K."/>
            <person name="Salamov A."/>
            <person name="Andreopoulos B."/>
            <person name="Baker S."/>
            <person name="Barry K."/>
            <person name="Bills G."/>
            <person name="Bluhm B."/>
            <person name="Cannon C."/>
            <person name="Castanera R."/>
            <person name="Culley D."/>
            <person name="Daum C."/>
            <person name="Ezra D."/>
            <person name="Gonzalez J."/>
            <person name="Henrissat B."/>
            <person name="Kuo A."/>
            <person name="Liang C."/>
            <person name="Lipzen A."/>
            <person name="Lutzoni F."/>
            <person name="Magnuson J."/>
            <person name="Mondo S."/>
            <person name="Nolan M."/>
            <person name="Ohm R."/>
            <person name="Pangilinan J."/>
            <person name="Park H.-J."/>
            <person name="Ramirez L."/>
            <person name="Alfaro M."/>
            <person name="Sun H."/>
            <person name="Tritt A."/>
            <person name="Yoshinaga Y."/>
            <person name="Zwiers L.-H."/>
            <person name="Turgeon B."/>
            <person name="Goodwin S."/>
            <person name="Spatafora J."/>
            <person name="Crous P."/>
            <person name="Grigoriev I."/>
        </authorList>
    </citation>
    <scope>NUCLEOTIDE SEQUENCE</scope>
    <source>
        <strain evidence="2">CBS 122368</strain>
    </source>
</reference>
<dbReference type="RefSeq" id="XP_033680311.1">
    <property type="nucleotide sequence ID" value="XM_033833713.1"/>
</dbReference>
<evidence type="ECO:0000313" key="2">
    <source>
        <dbReference type="EMBL" id="KAF2245307.1"/>
    </source>
</evidence>
<feature type="region of interest" description="Disordered" evidence="1">
    <location>
        <begin position="267"/>
        <end position="295"/>
    </location>
</feature>
<evidence type="ECO:0000256" key="1">
    <source>
        <dbReference type="SAM" id="MobiDB-lite"/>
    </source>
</evidence>
<organism evidence="2 3">
    <name type="scientific">Trematosphaeria pertusa</name>
    <dbReference type="NCBI Taxonomy" id="390896"/>
    <lineage>
        <taxon>Eukaryota</taxon>
        <taxon>Fungi</taxon>
        <taxon>Dikarya</taxon>
        <taxon>Ascomycota</taxon>
        <taxon>Pezizomycotina</taxon>
        <taxon>Dothideomycetes</taxon>
        <taxon>Pleosporomycetidae</taxon>
        <taxon>Pleosporales</taxon>
        <taxon>Massarineae</taxon>
        <taxon>Trematosphaeriaceae</taxon>
        <taxon>Trematosphaeria</taxon>
    </lineage>
</organism>
<dbReference type="OrthoDB" id="3751150at2759"/>
<proteinExistence type="predicted"/>
<feature type="compositionally biased region" description="Basic and acidic residues" evidence="1">
    <location>
        <begin position="277"/>
        <end position="286"/>
    </location>
</feature>
<gene>
    <name evidence="2" type="ORF">BU26DRAFT_567902</name>
</gene>
<dbReference type="AlphaFoldDB" id="A0A6A6I4R5"/>
<name>A0A6A6I4R5_9PLEO</name>
<dbReference type="EMBL" id="ML987200">
    <property type="protein sequence ID" value="KAF2245307.1"/>
    <property type="molecule type" value="Genomic_DNA"/>
</dbReference>
<dbReference type="GeneID" id="54587043"/>
<keyword evidence="3" id="KW-1185">Reference proteome</keyword>
<sequence length="633" mass="70922">MRTGSFEAHGTESSYTYANVNMRDVERGDSEEKRITTDFHSHPEAPRTAMYDPNTYLDWYLSTNYQRPITAIPDHLLDPQLRDAQPTYPFLAEPVSAEPPQASHAPLSLQDIAYSYNHTRRNNAKGGSPYWAGYEDEETFSQQPYTHSGMSTFSTPWHLNGTPSPNTGMPAYERPWVHGQASDQGNGRLTESTRLRLSNGPPGGLAHLKAVISASIHGEYAPTPMVHSSNLAPSQKPAPRAIPVPLPKPAPVASEVDTQPNKRIRLGQQQATVARTRSVEGNDPKDISNNPAPPHLVKCVQLPLESATIRTKTSKVPRTLPSNPPTMPPGDLTSEILCPSNIVDLGDAWDWIEHMAKTPTMRFQPTVQKVRSGEAKTYCDRHKKHPIPMFMMLAMQINGFGPSTELMYQTGRTFMRTTAVMAPHNLEMNYLGTTELTLIEICAYFSQLIIRAECLDRLIRAGMNQGQIADTVNWVRQLSGLKSSFSHIRVLKRAQEAGRKLHDRKLKIEQRDRLDTVDFSARGWNYTEIKTMDYPLLALAHGVEIQITGEDAGPLTHLIAWCKANGRYRAMLSEVPMLLDEAHILPLIVRPADGSCPDKAAFVRHRDQVNLDRLRVQRSRRKRKANAMAVDRE</sequence>
<evidence type="ECO:0000313" key="3">
    <source>
        <dbReference type="Proteomes" id="UP000800094"/>
    </source>
</evidence>
<accession>A0A6A6I4R5</accession>
<protein>
    <submittedName>
        <fullName evidence="2">Uncharacterized protein</fullName>
    </submittedName>
</protein>
<dbReference type="Proteomes" id="UP000800094">
    <property type="component" value="Unassembled WGS sequence"/>
</dbReference>